<dbReference type="InterPro" id="IPR009003">
    <property type="entry name" value="Peptidase_S1_PA"/>
</dbReference>
<protein>
    <recommendedName>
        <fullName evidence="5">Peptidase S1 domain-containing protein</fullName>
    </recommendedName>
</protein>
<keyword evidence="2" id="KW-0325">Glycoprotein</keyword>
<dbReference type="Gene3D" id="2.40.10.10">
    <property type="entry name" value="Trypsin-like serine proteases"/>
    <property type="match status" value="1"/>
</dbReference>
<evidence type="ECO:0000256" key="3">
    <source>
        <dbReference type="RuleBase" id="RU363034"/>
    </source>
</evidence>
<dbReference type="PROSITE" id="PS50240">
    <property type="entry name" value="TRYPSIN_DOM"/>
    <property type="match status" value="1"/>
</dbReference>
<feature type="domain" description="Peptidase S1" evidence="5">
    <location>
        <begin position="381"/>
        <end position="617"/>
    </location>
</feature>
<dbReference type="Pfam" id="PF00089">
    <property type="entry name" value="Trypsin"/>
    <property type="match status" value="1"/>
</dbReference>
<feature type="region of interest" description="Disordered" evidence="4">
    <location>
        <begin position="298"/>
        <end position="333"/>
    </location>
</feature>
<accession>A0ABR0A5J4</accession>
<dbReference type="InterPro" id="IPR001254">
    <property type="entry name" value="Trypsin_dom"/>
</dbReference>
<gene>
    <name evidence="6" type="ORF">OUZ56_002266</name>
</gene>
<sequence>MDYNVRYLYGPTGVLVSLVLASIRQPVVVARSQVYVAPYASGRAGPFEACLNVTSGEEGRCMFAMDCFRARGRHVGICTKGFYFGSCCSLPTYSSSTADPPRPQRPAPPPLSAVQSPAMPRPPPALPLTPDNLPRVPIVLESNDIDGPAASSPSFDPLDLSFWPDLLANIYGLKPQPMASHKFPYSTFHAPAISANGNNDSASSWVKADVNVTTSTTPSTVTTTLKTTVTTTMTLSTSTTTTATTISSTESSSSIGTSTTMGLMKPNVTVIYANATVPVESETPWVVPVESWLEEVVEEHTTSIPTTSSTSQSPSSTPLPNATSSTTTSTPTTLQTVAIVDERNTTFALLPSSGPASSSGMQRHGSVAAVCGKPVYRWPKIVSGENARLGQWPWQVTLQEKTRRGYFHKCGASLLSKDWVITAAHCLSNVQPESLLVRLGGIDFASVEDKWMESRVQLFPHPQFNIQTQQNDIALLKLLTPLVAYQSSMLPICLPDKDMEFDGAQSFVSGWGRLGEKSPISTRLQYVGVPIINNTECQKIYQPINKQIDRQSICAGYAEGLKDSCEGDSGGPMMVHRRGRWVLAGVISWGVGCARPNQPGVSTRVTEFLDWIQSTLDADSLSVS</sequence>
<dbReference type="SUPFAM" id="SSF50494">
    <property type="entry name" value="Trypsin-like serine proteases"/>
    <property type="match status" value="1"/>
</dbReference>
<dbReference type="InterPro" id="IPR043504">
    <property type="entry name" value="Peptidase_S1_PA_chymotrypsin"/>
</dbReference>
<dbReference type="InterPro" id="IPR033116">
    <property type="entry name" value="TRYPSIN_SER"/>
</dbReference>
<dbReference type="PANTHER" id="PTHR24252">
    <property type="entry name" value="ACROSIN-RELATED"/>
    <property type="match status" value="1"/>
</dbReference>
<evidence type="ECO:0000256" key="1">
    <source>
        <dbReference type="ARBA" id="ARBA00023157"/>
    </source>
</evidence>
<dbReference type="InterPro" id="IPR001314">
    <property type="entry name" value="Peptidase_S1A"/>
</dbReference>
<evidence type="ECO:0000313" key="6">
    <source>
        <dbReference type="EMBL" id="KAK4020274.1"/>
    </source>
</evidence>
<evidence type="ECO:0000259" key="5">
    <source>
        <dbReference type="PROSITE" id="PS50240"/>
    </source>
</evidence>
<dbReference type="EMBL" id="JAOYFB010000036">
    <property type="protein sequence ID" value="KAK4020274.1"/>
    <property type="molecule type" value="Genomic_DNA"/>
</dbReference>
<keyword evidence="1" id="KW-1015">Disulfide bond</keyword>
<feature type="compositionally biased region" description="Low complexity" evidence="4">
    <location>
        <begin position="302"/>
        <end position="333"/>
    </location>
</feature>
<dbReference type="InterPro" id="IPR018114">
    <property type="entry name" value="TRYPSIN_HIS"/>
</dbReference>
<evidence type="ECO:0000256" key="4">
    <source>
        <dbReference type="SAM" id="MobiDB-lite"/>
    </source>
</evidence>
<dbReference type="Proteomes" id="UP001234178">
    <property type="component" value="Unassembled WGS sequence"/>
</dbReference>
<reference evidence="6 7" key="1">
    <citation type="journal article" date="2023" name="Nucleic Acids Res.">
        <title>The hologenome of Daphnia magna reveals possible DNA methylation and microbiome-mediated evolution of the host genome.</title>
        <authorList>
            <person name="Chaturvedi A."/>
            <person name="Li X."/>
            <person name="Dhandapani V."/>
            <person name="Marshall H."/>
            <person name="Kissane S."/>
            <person name="Cuenca-Cambronero M."/>
            <person name="Asole G."/>
            <person name="Calvet F."/>
            <person name="Ruiz-Romero M."/>
            <person name="Marangio P."/>
            <person name="Guigo R."/>
            <person name="Rago D."/>
            <person name="Mirbahai L."/>
            <person name="Eastwood N."/>
            <person name="Colbourne J.K."/>
            <person name="Zhou J."/>
            <person name="Mallon E."/>
            <person name="Orsini L."/>
        </authorList>
    </citation>
    <scope>NUCLEOTIDE SEQUENCE [LARGE SCALE GENOMIC DNA]</scope>
    <source>
        <strain evidence="6">LRV0_1</strain>
    </source>
</reference>
<feature type="compositionally biased region" description="Pro residues" evidence="4">
    <location>
        <begin position="100"/>
        <end position="111"/>
    </location>
</feature>
<keyword evidence="3" id="KW-0645">Protease</keyword>
<dbReference type="PANTHER" id="PTHR24252:SF27">
    <property type="entry name" value="TRANSMEMBRANE PROTEASE SERINE 3-LIKE"/>
    <property type="match status" value="1"/>
</dbReference>
<evidence type="ECO:0000313" key="7">
    <source>
        <dbReference type="Proteomes" id="UP001234178"/>
    </source>
</evidence>
<dbReference type="PROSITE" id="PS00135">
    <property type="entry name" value="TRYPSIN_SER"/>
    <property type="match status" value="1"/>
</dbReference>
<dbReference type="CDD" id="cd00190">
    <property type="entry name" value="Tryp_SPc"/>
    <property type="match status" value="1"/>
</dbReference>
<keyword evidence="7" id="KW-1185">Reference proteome</keyword>
<evidence type="ECO:0000256" key="2">
    <source>
        <dbReference type="ARBA" id="ARBA00023180"/>
    </source>
</evidence>
<dbReference type="SMART" id="SM00020">
    <property type="entry name" value="Tryp_SPc"/>
    <property type="match status" value="1"/>
</dbReference>
<feature type="region of interest" description="Disordered" evidence="4">
    <location>
        <begin position="95"/>
        <end position="129"/>
    </location>
</feature>
<dbReference type="PRINTS" id="PR00722">
    <property type="entry name" value="CHYMOTRYPSIN"/>
</dbReference>
<proteinExistence type="predicted"/>
<dbReference type="PROSITE" id="PS00134">
    <property type="entry name" value="TRYPSIN_HIS"/>
    <property type="match status" value="1"/>
</dbReference>
<keyword evidence="3" id="KW-0378">Hydrolase</keyword>
<organism evidence="6 7">
    <name type="scientific">Daphnia magna</name>
    <dbReference type="NCBI Taxonomy" id="35525"/>
    <lineage>
        <taxon>Eukaryota</taxon>
        <taxon>Metazoa</taxon>
        <taxon>Ecdysozoa</taxon>
        <taxon>Arthropoda</taxon>
        <taxon>Crustacea</taxon>
        <taxon>Branchiopoda</taxon>
        <taxon>Diplostraca</taxon>
        <taxon>Cladocera</taxon>
        <taxon>Anomopoda</taxon>
        <taxon>Daphniidae</taxon>
        <taxon>Daphnia</taxon>
    </lineage>
</organism>
<keyword evidence="3" id="KW-0720">Serine protease</keyword>
<name>A0ABR0A5J4_9CRUS</name>
<comment type="caution">
    <text evidence="6">The sequence shown here is derived from an EMBL/GenBank/DDBJ whole genome shotgun (WGS) entry which is preliminary data.</text>
</comment>